<feature type="compositionally biased region" description="Basic and acidic residues" evidence="3">
    <location>
        <begin position="773"/>
        <end position="782"/>
    </location>
</feature>
<evidence type="ECO:0000256" key="2">
    <source>
        <dbReference type="SAM" id="Coils"/>
    </source>
</evidence>
<feature type="region of interest" description="Disordered" evidence="3">
    <location>
        <begin position="2570"/>
        <end position="2701"/>
    </location>
</feature>
<feature type="region of interest" description="Disordered" evidence="3">
    <location>
        <begin position="1646"/>
        <end position="2047"/>
    </location>
</feature>
<feature type="region of interest" description="Disordered" evidence="3">
    <location>
        <begin position="2428"/>
        <end position="2557"/>
    </location>
</feature>
<dbReference type="InterPro" id="IPR036392">
    <property type="entry name" value="PLAT/LH2_dom_sf"/>
</dbReference>
<feature type="compositionally biased region" description="Polar residues" evidence="3">
    <location>
        <begin position="1471"/>
        <end position="1481"/>
    </location>
</feature>
<feature type="coiled-coil region" evidence="2">
    <location>
        <begin position="1200"/>
        <end position="1323"/>
    </location>
</feature>
<dbReference type="Gene3D" id="2.60.60.20">
    <property type="entry name" value="PLAT/LH2 domain"/>
    <property type="match status" value="2"/>
</dbReference>
<evidence type="ECO:0000259" key="4">
    <source>
        <dbReference type="PROSITE" id="PS50095"/>
    </source>
</evidence>
<feature type="compositionally biased region" description="Low complexity" evidence="3">
    <location>
        <begin position="3555"/>
        <end position="3566"/>
    </location>
</feature>
<feature type="region of interest" description="Disordered" evidence="3">
    <location>
        <begin position="714"/>
        <end position="782"/>
    </location>
</feature>
<dbReference type="PROSITE" id="PS50095">
    <property type="entry name" value="PLAT"/>
    <property type="match status" value="2"/>
</dbReference>
<feature type="compositionally biased region" description="Polar residues" evidence="3">
    <location>
        <begin position="1973"/>
        <end position="1985"/>
    </location>
</feature>
<feature type="compositionally biased region" description="Polar residues" evidence="3">
    <location>
        <begin position="2512"/>
        <end position="2531"/>
    </location>
</feature>
<keyword evidence="2" id="KW-0175">Coiled coil</keyword>
<keyword evidence="6" id="KW-1185">Reference proteome</keyword>
<feature type="compositionally biased region" description="Low complexity" evidence="3">
    <location>
        <begin position="913"/>
        <end position="926"/>
    </location>
</feature>
<organism evidence="5 6">
    <name type="scientific">Astrephomene gubernaculifera</name>
    <dbReference type="NCBI Taxonomy" id="47775"/>
    <lineage>
        <taxon>Eukaryota</taxon>
        <taxon>Viridiplantae</taxon>
        <taxon>Chlorophyta</taxon>
        <taxon>core chlorophytes</taxon>
        <taxon>Chlorophyceae</taxon>
        <taxon>CS clade</taxon>
        <taxon>Chlamydomonadales</taxon>
        <taxon>Astrephomenaceae</taxon>
        <taxon>Astrephomene</taxon>
    </lineage>
</organism>
<dbReference type="EMBL" id="BMAR01000018">
    <property type="protein sequence ID" value="GFR47563.1"/>
    <property type="molecule type" value="Genomic_DNA"/>
</dbReference>
<feature type="region of interest" description="Disordered" evidence="3">
    <location>
        <begin position="2211"/>
        <end position="2408"/>
    </location>
</feature>
<feature type="region of interest" description="Disordered" evidence="3">
    <location>
        <begin position="95"/>
        <end position="123"/>
    </location>
</feature>
<feature type="compositionally biased region" description="Acidic residues" evidence="3">
    <location>
        <begin position="1696"/>
        <end position="1718"/>
    </location>
</feature>
<proteinExistence type="predicted"/>
<feature type="compositionally biased region" description="Low complexity" evidence="3">
    <location>
        <begin position="2493"/>
        <end position="2508"/>
    </location>
</feature>
<dbReference type="Proteomes" id="UP001054857">
    <property type="component" value="Unassembled WGS sequence"/>
</dbReference>
<feature type="region of interest" description="Disordered" evidence="3">
    <location>
        <begin position="3555"/>
        <end position="3586"/>
    </location>
</feature>
<feature type="region of interest" description="Disordered" evidence="3">
    <location>
        <begin position="3236"/>
        <end position="3279"/>
    </location>
</feature>
<feature type="compositionally biased region" description="Low complexity" evidence="3">
    <location>
        <begin position="2877"/>
        <end position="2897"/>
    </location>
</feature>
<feature type="compositionally biased region" description="Low complexity" evidence="3">
    <location>
        <begin position="2582"/>
        <end position="2596"/>
    </location>
</feature>
<reference evidence="5 6" key="1">
    <citation type="journal article" date="2021" name="Sci. Rep.">
        <title>Genome sequencing of the multicellular alga Astrephomene provides insights into convergent evolution of germ-soma differentiation.</title>
        <authorList>
            <person name="Yamashita S."/>
            <person name="Yamamoto K."/>
            <person name="Matsuzaki R."/>
            <person name="Suzuki S."/>
            <person name="Yamaguchi H."/>
            <person name="Hirooka S."/>
            <person name="Minakuchi Y."/>
            <person name="Miyagishima S."/>
            <person name="Kawachi M."/>
            <person name="Toyoda A."/>
            <person name="Nozaki H."/>
        </authorList>
    </citation>
    <scope>NUCLEOTIDE SEQUENCE [LARGE SCALE GENOMIC DNA]</scope>
    <source>
        <strain evidence="5 6">NIES-4017</strain>
    </source>
</reference>
<feature type="domain" description="PLAT" evidence="4">
    <location>
        <begin position="2983"/>
        <end position="3107"/>
    </location>
</feature>
<feature type="compositionally biased region" description="Low complexity" evidence="3">
    <location>
        <begin position="1646"/>
        <end position="1656"/>
    </location>
</feature>
<feature type="compositionally biased region" description="Acidic residues" evidence="3">
    <location>
        <begin position="2617"/>
        <end position="2626"/>
    </location>
</feature>
<dbReference type="SMART" id="SM00308">
    <property type="entry name" value="LH2"/>
    <property type="match status" value="1"/>
</dbReference>
<feature type="region of interest" description="Disordered" evidence="3">
    <location>
        <begin position="1454"/>
        <end position="1584"/>
    </location>
</feature>
<feature type="coiled-coil region" evidence="2">
    <location>
        <begin position="1011"/>
        <end position="1045"/>
    </location>
</feature>
<feature type="region of interest" description="Disordered" evidence="3">
    <location>
        <begin position="2926"/>
        <end position="2963"/>
    </location>
</feature>
<dbReference type="PANTHER" id="PTHR45901">
    <property type="entry name" value="PROTEIN CBG12474"/>
    <property type="match status" value="1"/>
</dbReference>
<feature type="region of interest" description="Disordered" evidence="3">
    <location>
        <begin position="913"/>
        <end position="937"/>
    </location>
</feature>
<feature type="region of interest" description="Disordered" evidence="3">
    <location>
        <begin position="3121"/>
        <end position="3172"/>
    </location>
</feature>
<dbReference type="SUPFAM" id="SSF49723">
    <property type="entry name" value="Lipase/lipooxygenase domain (PLAT/LH2 domain)"/>
    <property type="match status" value="2"/>
</dbReference>
<name>A0AAD3DTF4_9CHLO</name>
<accession>A0AAD3DTF4</accession>
<feature type="region of interest" description="Disordered" evidence="3">
    <location>
        <begin position="26"/>
        <end position="48"/>
    </location>
</feature>
<feature type="domain" description="PLAT" evidence="4">
    <location>
        <begin position="3601"/>
        <end position="3719"/>
    </location>
</feature>
<feature type="compositionally biased region" description="Basic and acidic residues" evidence="3">
    <location>
        <begin position="1505"/>
        <end position="1517"/>
    </location>
</feature>
<evidence type="ECO:0000256" key="1">
    <source>
        <dbReference type="PROSITE-ProRule" id="PRU00152"/>
    </source>
</evidence>
<feature type="compositionally biased region" description="Polar residues" evidence="3">
    <location>
        <begin position="3567"/>
        <end position="3576"/>
    </location>
</feature>
<protein>
    <recommendedName>
        <fullName evidence="4">PLAT domain-containing protein</fullName>
    </recommendedName>
</protein>
<feature type="region of interest" description="Disordered" evidence="3">
    <location>
        <begin position="1599"/>
        <end position="1625"/>
    </location>
</feature>
<feature type="compositionally biased region" description="Low complexity" evidence="3">
    <location>
        <begin position="2645"/>
        <end position="2656"/>
    </location>
</feature>
<comment type="caution">
    <text evidence="1">Lacks conserved residue(s) required for the propagation of feature annotation.</text>
</comment>
<feature type="compositionally biased region" description="Low complexity" evidence="3">
    <location>
        <begin position="1907"/>
        <end position="1920"/>
    </location>
</feature>
<feature type="region of interest" description="Disordered" evidence="3">
    <location>
        <begin position="2756"/>
        <end position="2786"/>
    </location>
</feature>
<feature type="compositionally biased region" description="Polar residues" evidence="3">
    <location>
        <begin position="2692"/>
        <end position="2701"/>
    </location>
</feature>
<feature type="compositionally biased region" description="Basic and acidic residues" evidence="3">
    <location>
        <begin position="1684"/>
        <end position="1695"/>
    </location>
</feature>
<feature type="compositionally biased region" description="Low complexity" evidence="3">
    <location>
        <begin position="2070"/>
        <end position="2093"/>
    </location>
</feature>
<evidence type="ECO:0000256" key="3">
    <source>
        <dbReference type="SAM" id="MobiDB-lite"/>
    </source>
</evidence>
<feature type="compositionally biased region" description="Gly residues" evidence="3">
    <location>
        <begin position="1659"/>
        <end position="1670"/>
    </location>
</feature>
<gene>
    <name evidence="5" type="ORF">Agub_g9288</name>
</gene>
<feature type="region of interest" description="Disordered" evidence="3">
    <location>
        <begin position="2063"/>
        <end position="2165"/>
    </location>
</feature>
<dbReference type="Pfam" id="PF01477">
    <property type="entry name" value="PLAT"/>
    <property type="match status" value="1"/>
</dbReference>
<feature type="compositionally biased region" description="Low complexity" evidence="3">
    <location>
        <begin position="1857"/>
        <end position="1866"/>
    </location>
</feature>
<feature type="coiled-coil region" evidence="2">
    <location>
        <begin position="1126"/>
        <end position="1153"/>
    </location>
</feature>
<evidence type="ECO:0000313" key="6">
    <source>
        <dbReference type="Proteomes" id="UP001054857"/>
    </source>
</evidence>
<feature type="compositionally biased region" description="Polar residues" evidence="3">
    <location>
        <begin position="2246"/>
        <end position="2264"/>
    </location>
</feature>
<feature type="compositionally biased region" description="Polar residues" evidence="3">
    <location>
        <begin position="2756"/>
        <end position="2782"/>
    </location>
</feature>
<feature type="compositionally biased region" description="Acidic residues" evidence="3">
    <location>
        <begin position="1798"/>
        <end position="1808"/>
    </location>
</feature>
<comment type="caution">
    <text evidence="5">The sequence shown here is derived from an EMBL/GenBank/DDBJ whole genome shotgun (WGS) entry which is preliminary data.</text>
</comment>
<feature type="compositionally biased region" description="Low complexity" evidence="3">
    <location>
        <begin position="2288"/>
        <end position="2301"/>
    </location>
</feature>
<feature type="region of interest" description="Disordered" evidence="3">
    <location>
        <begin position="3344"/>
        <end position="3454"/>
    </location>
</feature>
<feature type="compositionally biased region" description="Pro residues" evidence="3">
    <location>
        <begin position="2302"/>
        <end position="2311"/>
    </location>
</feature>
<feature type="compositionally biased region" description="Low complexity" evidence="3">
    <location>
        <begin position="2002"/>
        <end position="2043"/>
    </location>
</feature>
<feature type="compositionally biased region" description="Low complexity" evidence="3">
    <location>
        <begin position="2470"/>
        <end position="2480"/>
    </location>
</feature>
<feature type="compositionally biased region" description="Polar residues" evidence="3">
    <location>
        <begin position="755"/>
        <end position="768"/>
    </location>
</feature>
<feature type="compositionally biased region" description="Acidic residues" evidence="3">
    <location>
        <begin position="1747"/>
        <end position="1758"/>
    </location>
</feature>
<feature type="compositionally biased region" description="Low complexity" evidence="3">
    <location>
        <begin position="2846"/>
        <end position="2858"/>
    </location>
</feature>
<feature type="region of interest" description="Disordered" evidence="3">
    <location>
        <begin position="2800"/>
        <end position="2914"/>
    </location>
</feature>
<sequence length="3785" mass="388242">MSNADWRSQLANFVDGTDSNLRTLRKDVMPQQPSNPSVPIGGRAPSRQPEAVANARAELSTLLAAVQGSLADLRVEVAAAKRLSTNAAAVAGDMSPAAKGPAVRSSSAHGRLRESRPPQELTPPAQLRMAPVAAPYALGQPFGPLIVSPPVSPPAMIAASTPASSNGPHNEELVKAIDQRLLELGHKIERSLERSMEEQTLRSQIQQAVHAAAAMQQQQVVLRSSVPSPPYSGLGTLAAGGALVSVVPDGNVAAAGAGGVGANGATGGNASSPAGTSSLAVLAMNKADAAEKLSTEVRSELLLLQKQAGKESEDTEKRLTGLQDASRQQWEKLCQVSSQVDSLLAQRTGTAELQAEVARISAKLLQLDGSQDRTVASLEEQQRLMRQLTATVQKLTQDAESEHAIHASRNGEIAAKLDAAAARAGELEARVSRVGDVGARLERLGDVEMKLGRLGELESRVARIADLEARVGRLPDVEARVSRLGDLEVKVARMGDMEAKMARLGDVESKLSRLVDVEARLGRLNEIEGRLARLGDVESRYARLGDMEAKLARLNDVEGRLARLGDVEGKLARLPEMEARLSRLGDVESRLARLAEVEARLARLSDVEPKLARLGDLESRLARHDDVEAKLARLGDVEAKLARLHDVEARVAHMGELDARVAALQASVAAVSAAARSAPTPAVVASPRSEPDPSVPEALRRLAALEHQVARLAAAEQSSMVQDRRRGQPQLPQCAGPSNDSMRSEGLPLGLNNLCVESSGSPLSSAHGGNSRRRADDRPLTTKDLDDRIRVLEDAILQSSSYGSPGPNRSVQALTARMERLEQIVRSDSSIESMAQEARLAVTEEFVLELRRDFHDVVGPTLEKLAAHVSELRKGQGQGNPETAKMAAELRQLSNRLDAVVTEVTSLAQAAASSASTAAAASGTTAQRRLSEQSDSVTSATQERLLVLEAQVKELGSAVEDTSSIFPRLQRHQGLLDRLQIEVEGLRSGIAAQVAELKARADVGDEAFVQVQAATDEAREQLTALARLDEQLEGVAAAVQDLSERLCEQGKKLTELERQQLEQQEAVAAASAAAAELAATAAAAAAVAGAGAGVVSRSLDGGASGVQAEAETASSGRAADEDAVDKAALEEVANELRGKLADLRNSIGDMRKELGSKVQTLDAQTRELLAFREEISSSFVEMQDDVERLTGLADNAVRATSEHDAKLQELTQQLEAQAEKAATAAAATVAAQSTDAGAAQAIDPAALEEMKATLNGLQQRVSSSASEQHGRLEALDAKVQALSELITAASQDSQAGVEARSRAEELAYELAQAQEALDSLAVDSGRLAEQLAAVAAAGGKTAEQLEGVTKDVQEHDSALKELQGGLQRLEDKVTAMAVASSAPSGSVAARLLQQVPQAQDSTDWDKSDMSLPGDSVTHAPRLTGALPTSRSSLPGSQAILNPLYSASSDDFFANVAPPAGTPGPAQQPTPSQLSASSQNAFSSPGGSGLSRLRNVDPLPPMPPRLSEEASVRDKAQYYEKLASKQSGESIGSAGRRLLSSPNSGALGGPEGQGTISEPTSPRPSGINVTLSQGDGELASPSAAAAVAARAVGIAGLRHAAQAAGGSGHTSPRVNPEVDPASSAQEPVVATGALAAVRAARSGLGLSGDLSSSLALSPRGGQGDGGDGDGGVTDSPAAATPQHVFGREQTFRRGGADEEVQVSSDEGEADGEVQGEDAEGDGRKLGREQTFRRGGADEEVSVSSGDGSDAEGEAGEDGGEVLGQLPLQDNEPDATLPEPPEADDPQDGGGAAVGARSDDGDDDVFGADDEAARGVSGGLDFGERSGEENAGSGFDDDDDDLELAGLAQPAPPSPPAAAAPRSSSSTDNGDDADAADSAPVPVMDAKPDAAASVTVDQPPLEDQSGDLPPVAAPYADPAAKVEAAEGDADEKSDDNRSPSESVDIDEDIELEPGINPSGFDYDDEDEGVWPGSVSLPSQTSLPQTASGGPPAANKTPPQPAVPAAPASTTAAPTSPQPTTAPATAAPAAKEADSGLSTSGALAGGPQLAPLQLSGSAAAMLSGDSLGRRKLPPLGALPLGSGAAPLAPTSPLTASRGLDLPPPLHRSPLGPLQHSGNLSGHLSGELQGLAPPQGRQASVDAGGCHSPVGAPSASGAPEGHQSMSASSHLVAKSLEDFTASLGTSTDLLGRKLLSPLSPLSPLVPLQRAPAAGGLAPLKPPPGVAPIQAAATSPSRAKPEPLASGPHDVSSNIGGDVQDSLTASGFSDMSIGDLHSLGPDRRRGEAVAESAADPVAPELLAPAPLALPPRPPMRPGAAPTSPLRSLLLAPQIHPFDMSGADDDPTRPGLPMADPSTASGSLPRSELILPDEFGALSAGPSSRGLSREPSAPNPHADPMRPVGVAAAGPAPLPATQSLSKVVVASLLETASDFGGVSGGISQPGHEDAPFPVDTDKESDKEPSGQHAKDAGAVSQSSLDNESSSEPLAHSTDLENQPADAAPLAVPAVDTAAELTTRPSASQASTPVVSPMQSPNAKHDRSKFVRKTQSPGAVPPPRLVPASSVDAVVAAAGLTEEADHDADVNDTATSSAALGTTALGAPKTASSVQGSEAEPKPSEGDSFGDDNDYSMDLELPGMGGTTASKDTVSAAAAAGPSAPAGTLGRASGLPPLHPGTRSNVAAAPSTAAPSGHEAATSRRSMFTSEDSLALVAPEEGADDGILGAGSEEDIFAESADVEAMGGVSLDIGSESLAGGLRTSRSVFSAGDDSQTLAQQDEPQAESSNGSLDFNGDVCMEAERIATMLSVRRSNSSGNAASASNNAQDDTPFPANEQSTQEEPSGLLEDDGPSHAPTGPAAAGTEAGNSGLIQGSLDFYDEDDDGATSSSGSSAAGTNTAAAAGSEGAEGGLQRPSGKGLAFSSDSSMELEMFRPPAAQQKQQPEVEREASAGGSGDGSAGGTSAAQQKGPRETVIAVPFGQSLGDMSTSSGAYRLLVVTGDKAGAGCGTGEVRITMYGSEGTVDAQLRPPEEKRVDGDAEFFTPGAVDEFMVDTTNDLGDLSAVYIWHQGEGFSASWYVESITVEQLMTGLEWAFEVHDWVRGGQRGGRVVRLPGAQQLSISRENSLARLAGTQPTSPLARTSPGPLPGTAGASRPPRLEPMGTAPGASGAPGLPQRRGISALGDESMDVSSDLNSPVEGTSGHGHAFVAGARTGGFGAAALPPMPLGRPYSTLEAVYRPVGTSRLSGERSAGTGTGTHSESVHFSEDDDGEDLLPGMGGSGRTSGDIPAGLGASAFAGPGGAAAAAAAGGAGGVGRMASNVPSGLGLVLEEDIEEVDGMLSSAAYSLGPVSTTRSGPALVSPRPPLPPGAPRRRDPFDEVDSTGADAPTGTRRQQALPPTPPMNRRSSNSGGGGGGSRRQSFTGLEAEGSLDSVGSGTGGGRRRVRISGGDDDDLASEASVEGSELSATSIASLCMYAPSGIRPPALDGGSYAVEFMGTGRKRVSWAEYAEEYEFAREGSSGSVQSMTEEDLLEAQGETVRPDASRVGYDDLIRSAHTIAGRAAAAASPGPSGTEQPAGSSQAEGGGDGTGFMEVPLKRRHGQHANSYGYKIKVFTADRMNAGLGGSTVHVELLGRDATVAQELPKGRGSFQRGCVDRFTLYSHAGDMGQLLALKVWHEGRTLGLGNWGFEQVVIDDRLKGTRYVFRNPNTDCVLRKGRRHCLVMKPAVSRIDESEDLAEVAREYETQLVANRDLSEVERDGLRGKLEKINQRLSKLGSRLAQSMSDSFGWK</sequence>
<feature type="compositionally biased region" description="Basic and acidic residues" evidence="3">
    <location>
        <begin position="2440"/>
        <end position="2465"/>
    </location>
</feature>
<dbReference type="PANTHER" id="PTHR45901:SF7">
    <property type="entry name" value="OXYGEN-REGULATED PROTEIN 1"/>
    <property type="match status" value="1"/>
</dbReference>
<feature type="compositionally biased region" description="Basic and acidic residues" evidence="3">
    <location>
        <begin position="1719"/>
        <end position="1735"/>
    </location>
</feature>
<feature type="region of interest" description="Disordered" evidence="3">
    <location>
        <begin position="1398"/>
        <end position="1434"/>
    </location>
</feature>
<feature type="compositionally biased region" description="Low complexity" evidence="3">
    <location>
        <begin position="2804"/>
        <end position="2817"/>
    </location>
</feature>
<dbReference type="InterPro" id="IPR001024">
    <property type="entry name" value="PLAT/LH2_dom"/>
</dbReference>
<evidence type="ECO:0000313" key="5">
    <source>
        <dbReference type="EMBL" id="GFR47563.1"/>
    </source>
</evidence>
<dbReference type="InterPro" id="IPR052970">
    <property type="entry name" value="Inner_ear_hair_cell_LOXHD"/>
</dbReference>